<dbReference type="PROSITE" id="PS51186">
    <property type="entry name" value="GNAT"/>
    <property type="match status" value="1"/>
</dbReference>
<feature type="domain" description="N-acetyltransferase" evidence="1">
    <location>
        <begin position="7"/>
        <end position="186"/>
    </location>
</feature>
<dbReference type="Pfam" id="PF00583">
    <property type="entry name" value="Acetyltransf_1"/>
    <property type="match status" value="1"/>
</dbReference>
<gene>
    <name evidence="2" type="ORF">FDG2_2053</name>
</gene>
<evidence type="ECO:0000313" key="3">
    <source>
        <dbReference type="Proteomes" id="UP000199013"/>
    </source>
</evidence>
<dbReference type="SUPFAM" id="SSF55729">
    <property type="entry name" value="Acyl-CoA N-acyltransferases (Nat)"/>
    <property type="match status" value="1"/>
</dbReference>
<reference evidence="3" key="1">
    <citation type="submission" date="2016-02" db="EMBL/GenBank/DDBJ databases">
        <authorList>
            <person name="Wibberg D."/>
        </authorList>
    </citation>
    <scope>NUCLEOTIDE SEQUENCE [LARGE SCALE GENOMIC DNA]</scope>
</reference>
<evidence type="ECO:0000259" key="1">
    <source>
        <dbReference type="PROSITE" id="PS51186"/>
    </source>
</evidence>
<dbReference type="EMBL" id="FLUV01000863">
    <property type="protein sequence ID" value="SBW21598.1"/>
    <property type="molecule type" value="Genomic_DNA"/>
</dbReference>
<dbReference type="Proteomes" id="UP000199013">
    <property type="component" value="Unassembled WGS sequence"/>
</dbReference>
<organism evidence="2 3">
    <name type="scientific">Candidatus Protofrankia californiensis</name>
    <dbReference type="NCBI Taxonomy" id="1839754"/>
    <lineage>
        <taxon>Bacteria</taxon>
        <taxon>Bacillati</taxon>
        <taxon>Actinomycetota</taxon>
        <taxon>Actinomycetes</taxon>
        <taxon>Frankiales</taxon>
        <taxon>Frankiaceae</taxon>
        <taxon>Protofrankia</taxon>
    </lineage>
</organism>
<sequence>MTTPWTLTVHDGDQDPQLLLELIRPVYAEVYAEPPYCEGPDDVAEFAADWPRRVKAPGFRAVTATIDDRPVGMTFGHRLTAETGWWDGLLEPAPPEFTIENGRRSYAIIELAVLAGYRRQGLSRALHTALLADREEARVVLLARPEPEAAPARAAYASWGYQTIGHLRPWDTAPTYFALVRSLRDAEAVTSPEDALR</sequence>
<dbReference type="Gene3D" id="3.40.630.30">
    <property type="match status" value="1"/>
</dbReference>
<keyword evidence="3" id="KW-1185">Reference proteome</keyword>
<evidence type="ECO:0000313" key="2">
    <source>
        <dbReference type="EMBL" id="SBW21598.1"/>
    </source>
</evidence>
<proteinExistence type="predicted"/>
<dbReference type="InterPro" id="IPR000182">
    <property type="entry name" value="GNAT_dom"/>
</dbReference>
<accession>A0A1C3NWT9</accession>
<protein>
    <recommendedName>
        <fullName evidence="1">N-acetyltransferase domain-containing protein</fullName>
    </recommendedName>
</protein>
<dbReference type="AlphaFoldDB" id="A0A1C3NWT9"/>
<dbReference type="GO" id="GO:0016747">
    <property type="term" value="F:acyltransferase activity, transferring groups other than amino-acyl groups"/>
    <property type="evidence" value="ECO:0007669"/>
    <property type="project" value="InterPro"/>
</dbReference>
<name>A0A1C3NWT9_9ACTN</name>
<dbReference type="InterPro" id="IPR016181">
    <property type="entry name" value="Acyl_CoA_acyltransferase"/>
</dbReference>